<dbReference type="AlphaFoldDB" id="A0A0F9QM90"/>
<protein>
    <submittedName>
        <fullName evidence="1">Uncharacterized protein</fullName>
    </submittedName>
</protein>
<dbReference type="EMBL" id="LAZR01001503">
    <property type="protein sequence ID" value="KKN43574.1"/>
    <property type="molecule type" value="Genomic_DNA"/>
</dbReference>
<sequence length="55" mass="6608">MILNDLKVEVEGRFYKEIIVDDDEEDLVYIFPDTEKFISILRRKMNKEIISPKSM</sequence>
<reference evidence="1" key="1">
    <citation type="journal article" date="2015" name="Nature">
        <title>Complex archaea that bridge the gap between prokaryotes and eukaryotes.</title>
        <authorList>
            <person name="Spang A."/>
            <person name="Saw J.H."/>
            <person name="Jorgensen S.L."/>
            <person name="Zaremba-Niedzwiedzka K."/>
            <person name="Martijn J."/>
            <person name="Lind A.E."/>
            <person name="van Eijk R."/>
            <person name="Schleper C."/>
            <person name="Guy L."/>
            <person name="Ettema T.J."/>
        </authorList>
    </citation>
    <scope>NUCLEOTIDE SEQUENCE</scope>
</reference>
<gene>
    <name evidence="1" type="ORF">LCGC14_0701740</name>
</gene>
<comment type="caution">
    <text evidence="1">The sequence shown here is derived from an EMBL/GenBank/DDBJ whole genome shotgun (WGS) entry which is preliminary data.</text>
</comment>
<name>A0A0F9QM90_9ZZZZ</name>
<organism evidence="1">
    <name type="scientific">marine sediment metagenome</name>
    <dbReference type="NCBI Taxonomy" id="412755"/>
    <lineage>
        <taxon>unclassified sequences</taxon>
        <taxon>metagenomes</taxon>
        <taxon>ecological metagenomes</taxon>
    </lineage>
</organism>
<accession>A0A0F9QM90</accession>
<proteinExistence type="predicted"/>
<evidence type="ECO:0000313" key="1">
    <source>
        <dbReference type="EMBL" id="KKN43574.1"/>
    </source>
</evidence>